<name>A0A4U8T1V4_9HELI</name>
<accession>A0A4U8T1V4</accession>
<evidence type="ECO:0000313" key="2">
    <source>
        <dbReference type="Proteomes" id="UP000029921"/>
    </source>
</evidence>
<gene>
    <name evidence="1" type="ORF">LS74_001275</name>
</gene>
<dbReference type="AlphaFoldDB" id="A0A4U8T1V4"/>
<keyword evidence="2" id="KW-1185">Reference proteome</keyword>
<dbReference type="RefSeq" id="WP_034587987.1">
    <property type="nucleotide sequence ID" value="NZ_JRPE02000002.1"/>
</dbReference>
<sequence length="103" mass="12100">MSYFTDVKAKVKSIAKRSITDNDDIYTWEYIHNVGGLDIFIEMQVKNKCYDVVLREVRYSTLEITEKDEIRAGIGKKFKRFEYRDLDSMVEKVASLICANEFL</sequence>
<proteinExistence type="predicted"/>
<dbReference type="EMBL" id="JRPE02000002">
    <property type="protein sequence ID" value="TLD93391.1"/>
    <property type="molecule type" value="Genomic_DNA"/>
</dbReference>
<evidence type="ECO:0000313" key="1">
    <source>
        <dbReference type="EMBL" id="TLD93391.1"/>
    </source>
</evidence>
<comment type="caution">
    <text evidence="1">The sequence shown here is derived from an EMBL/GenBank/DDBJ whole genome shotgun (WGS) entry which is preliminary data.</text>
</comment>
<protein>
    <submittedName>
        <fullName evidence="1">Uncharacterized protein</fullName>
    </submittedName>
</protein>
<dbReference type="Proteomes" id="UP000029921">
    <property type="component" value="Unassembled WGS sequence"/>
</dbReference>
<reference evidence="1 2" key="1">
    <citation type="journal article" date="2014" name="Genome Announc.">
        <title>Draft genome sequences of eight enterohepatic helicobacter species isolated from both laboratory and wild rodents.</title>
        <authorList>
            <person name="Sheh A."/>
            <person name="Shen Z."/>
            <person name="Fox J.G."/>
        </authorList>
    </citation>
    <scope>NUCLEOTIDE SEQUENCE [LARGE SCALE GENOMIC DNA]</scope>
    <source>
        <strain evidence="1 2">MIT 96-1001</strain>
    </source>
</reference>
<organism evidence="1 2">
    <name type="scientific">Helicobacter magdeburgensis</name>
    <dbReference type="NCBI Taxonomy" id="471858"/>
    <lineage>
        <taxon>Bacteria</taxon>
        <taxon>Pseudomonadati</taxon>
        <taxon>Campylobacterota</taxon>
        <taxon>Epsilonproteobacteria</taxon>
        <taxon>Campylobacterales</taxon>
        <taxon>Helicobacteraceae</taxon>
        <taxon>Helicobacter</taxon>
    </lineage>
</organism>